<sequence length="85" mass="9433">MSSLLPVAVAALIVVSHFFAVAVERERKRRELSFAVASHLCQETLVIEEIVREGDASKSRVQATRRSVTTTARSEESEETVETET</sequence>
<dbReference type="AlphaFoldDB" id="A0AAD5NKA2"/>
<organism evidence="3 4">
    <name type="scientific">Acer negundo</name>
    <name type="common">Box elder</name>
    <dbReference type="NCBI Taxonomy" id="4023"/>
    <lineage>
        <taxon>Eukaryota</taxon>
        <taxon>Viridiplantae</taxon>
        <taxon>Streptophyta</taxon>
        <taxon>Embryophyta</taxon>
        <taxon>Tracheophyta</taxon>
        <taxon>Spermatophyta</taxon>
        <taxon>Magnoliopsida</taxon>
        <taxon>eudicotyledons</taxon>
        <taxon>Gunneridae</taxon>
        <taxon>Pentapetalae</taxon>
        <taxon>rosids</taxon>
        <taxon>malvids</taxon>
        <taxon>Sapindales</taxon>
        <taxon>Sapindaceae</taxon>
        <taxon>Hippocastanoideae</taxon>
        <taxon>Acereae</taxon>
        <taxon>Acer</taxon>
    </lineage>
</organism>
<feature type="region of interest" description="Disordered" evidence="1">
    <location>
        <begin position="56"/>
        <end position="85"/>
    </location>
</feature>
<keyword evidence="4" id="KW-1185">Reference proteome</keyword>
<feature type="compositionally biased region" description="Acidic residues" evidence="1">
    <location>
        <begin position="76"/>
        <end position="85"/>
    </location>
</feature>
<evidence type="ECO:0008006" key="5">
    <source>
        <dbReference type="Google" id="ProtNLM"/>
    </source>
</evidence>
<reference evidence="3" key="1">
    <citation type="journal article" date="2022" name="Plant J.">
        <title>Strategies of tolerance reflected in two North American maple genomes.</title>
        <authorList>
            <person name="McEvoy S.L."/>
            <person name="Sezen U.U."/>
            <person name="Trouern-Trend A."/>
            <person name="McMahon S.M."/>
            <person name="Schaberg P.G."/>
            <person name="Yang J."/>
            <person name="Wegrzyn J.L."/>
            <person name="Swenson N.G."/>
        </authorList>
    </citation>
    <scope>NUCLEOTIDE SEQUENCE</scope>
    <source>
        <strain evidence="3">91603</strain>
    </source>
</reference>
<name>A0AAD5NKA2_ACENE</name>
<keyword evidence="2" id="KW-0732">Signal</keyword>
<proteinExistence type="predicted"/>
<dbReference type="Proteomes" id="UP001064489">
    <property type="component" value="Chromosome 2"/>
</dbReference>
<evidence type="ECO:0000256" key="2">
    <source>
        <dbReference type="SAM" id="SignalP"/>
    </source>
</evidence>
<feature type="chain" id="PRO_5042165004" description="Secreted protein" evidence="2">
    <location>
        <begin position="21"/>
        <end position="85"/>
    </location>
</feature>
<evidence type="ECO:0000256" key="1">
    <source>
        <dbReference type="SAM" id="MobiDB-lite"/>
    </source>
</evidence>
<feature type="signal peptide" evidence="2">
    <location>
        <begin position="1"/>
        <end position="20"/>
    </location>
</feature>
<comment type="caution">
    <text evidence="3">The sequence shown here is derived from an EMBL/GenBank/DDBJ whole genome shotgun (WGS) entry which is preliminary data.</text>
</comment>
<gene>
    <name evidence="3" type="ORF">LWI28_021258</name>
</gene>
<dbReference type="EMBL" id="JAJSOW010000106">
    <property type="protein sequence ID" value="KAI9161847.1"/>
    <property type="molecule type" value="Genomic_DNA"/>
</dbReference>
<protein>
    <recommendedName>
        <fullName evidence="5">Secreted protein</fullName>
    </recommendedName>
</protein>
<reference evidence="3" key="2">
    <citation type="submission" date="2023-02" db="EMBL/GenBank/DDBJ databases">
        <authorList>
            <person name="Swenson N.G."/>
            <person name="Wegrzyn J.L."/>
            <person name="Mcevoy S.L."/>
        </authorList>
    </citation>
    <scope>NUCLEOTIDE SEQUENCE</scope>
    <source>
        <strain evidence="3">91603</strain>
        <tissue evidence="3">Leaf</tissue>
    </source>
</reference>
<accession>A0AAD5NKA2</accession>
<evidence type="ECO:0000313" key="3">
    <source>
        <dbReference type="EMBL" id="KAI9161847.1"/>
    </source>
</evidence>
<evidence type="ECO:0000313" key="4">
    <source>
        <dbReference type="Proteomes" id="UP001064489"/>
    </source>
</evidence>